<name>G8ZWA5_TORDE</name>
<evidence type="ECO:0008006" key="5">
    <source>
        <dbReference type="Google" id="ProtNLM"/>
    </source>
</evidence>
<feature type="signal peptide" evidence="2">
    <location>
        <begin position="1"/>
        <end position="18"/>
    </location>
</feature>
<dbReference type="InParanoid" id="G8ZWA5"/>
<dbReference type="Proteomes" id="UP000005627">
    <property type="component" value="Chromosome 6"/>
</dbReference>
<dbReference type="PANTHER" id="PTHR28288:SF2">
    <property type="entry name" value="PROTEASE B INHIBITOR 2"/>
    <property type="match status" value="1"/>
</dbReference>
<evidence type="ECO:0000313" key="4">
    <source>
        <dbReference type="Proteomes" id="UP000005627"/>
    </source>
</evidence>
<feature type="chain" id="PRO_5003519627" description="Inhibitor I9 domain-containing protein" evidence="2">
    <location>
        <begin position="19"/>
        <end position="115"/>
    </location>
</feature>
<evidence type="ECO:0000313" key="3">
    <source>
        <dbReference type="EMBL" id="CCE92899.1"/>
    </source>
</evidence>
<dbReference type="GeneID" id="11501201"/>
<accession>G8ZWA5</accession>
<dbReference type="PANTHER" id="PTHR28288">
    <property type="entry name" value="PROTEASE B INHIBITOR 2"/>
    <property type="match status" value="1"/>
</dbReference>
<dbReference type="AlphaFoldDB" id="G8ZWA5"/>
<dbReference type="EMBL" id="HE616747">
    <property type="protein sequence ID" value="CCE92899.1"/>
    <property type="molecule type" value="Genomic_DNA"/>
</dbReference>
<dbReference type="GO" id="GO:0004866">
    <property type="term" value="F:endopeptidase inhibitor activity"/>
    <property type="evidence" value="ECO:0007669"/>
    <property type="project" value="EnsemblFungi"/>
</dbReference>
<dbReference type="GO" id="GO:0042144">
    <property type="term" value="P:vacuole fusion, non-autophagic"/>
    <property type="evidence" value="ECO:0007669"/>
    <property type="project" value="EnsemblFungi"/>
</dbReference>
<dbReference type="InterPro" id="IPR037045">
    <property type="entry name" value="S8pro/Inhibitor_I9_sf"/>
</dbReference>
<dbReference type="InterPro" id="IPR052471">
    <property type="entry name" value="PBI_I9"/>
</dbReference>
<proteinExistence type="inferred from homology"/>
<evidence type="ECO:0000256" key="2">
    <source>
        <dbReference type="SAM" id="SignalP"/>
    </source>
</evidence>
<dbReference type="OrthoDB" id="5518345at2759"/>
<keyword evidence="4" id="KW-1185">Reference proteome</keyword>
<organism evidence="3 4">
    <name type="scientific">Torulaspora delbrueckii</name>
    <name type="common">Yeast</name>
    <name type="synonym">Candida colliculosa</name>
    <dbReference type="NCBI Taxonomy" id="4950"/>
    <lineage>
        <taxon>Eukaryota</taxon>
        <taxon>Fungi</taxon>
        <taxon>Dikarya</taxon>
        <taxon>Ascomycota</taxon>
        <taxon>Saccharomycotina</taxon>
        <taxon>Saccharomycetes</taxon>
        <taxon>Saccharomycetales</taxon>
        <taxon>Saccharomycetaceae</taxon>
        <taxon>Torulaspora</taxon>
    </lineage>
</organism>
<dbReference type="HOGENOM" id="CLU_156026_1_0_1"/>
<reference evidence="3 4" key="1">
    <citation type="journal article" date="2011" name="Proc. Natl. Acad. Sci. U.S.A.">
        <title>Evolutionary erosion of yeast sex chromosomes by mating-type switching accidents.</title>
        <authorList>
            <person name="Gordon J.L."/>
            <person name="Armisen D."/>
            <person name="Proux-Wera E."/>
            <person name="Oheigeartaigh S.S."/>
            <person name="Byrne K.P."/>
            <person name="Wolfe K.H."/>
        </authorList>
    </citation>
    <scope>NUCLEOTIDE SEQUENCE [LARGE SCALE GENOMIC DNA]</scope>
    <source>
        <strain evidence="4">ATCC 10662 / CBS 1146 / NBRC 0425 / NCYC 2629 / NRRL Y-866</strain>
    </source>
</reference>
<dbReference type="eggNOG" id="ENOG502S7VS">
    <property type="taxonomic scope" value="Eukaryota"/>
</dbReference>
<dbReference type="SUPFAM" id="SSF54897">
    <property type="entry name" value="Protease propeptides/inhibitors"/>
    <property type="match status" value="1"/>
</dbReference>
<keyword evidence="2" id="KW-0732">Signal</keyword>
<dbReference type="FunCoup" id="G8ZWA5">
    <property type="interactions" value="47"/>
</dbReference>
<comment type="similarity">
    <text evidence="1">Belongs to the protease inhibitor I9 family.</text>
</comment>
<sequence length="115" mass="13012">MKFSYLWILASLAIIVRASPIKSYILTVDQDDGLISSSILDDVKSLVYNMGGKITHEYSLIKGFTMDASDEVLPLIKAKLLEVEDRFGYKVYLEQDAQVHTFKNHDESLEKGDHS</sequence>
<dbReference type="Gene3D" id="3.30.70.80">
    <property type="entry name" value="Peptidase S8 propeptide/proteinase inhibitor I9"/>
    <property type="match status" value="1"/>
</dbReference>
<dbReference type="KEGG" id="tdl:TDEL_0F00880"/>
<evidence type="ECO:0000256" key="1">
    <source>
        <dbReference type="ARBA" id="ARBA00038069"/>
    </source>
</evidence>
<dbReference type="RefSeq" id="XP_003682110.1">
    <property type="nucleotide sequence ID" value="XM_003682062.1"/>
</dbReference>
<protein>
    <recommendedName>
        <fullName evidence="5">Inhibitor I9 domain-containing protein</fullName>
    </recommendedName>
</protein>
<gene>
    <name evidence="3" type="primary">TDEL0F00880</name>
    <name evidence="3" type="ORF">TDEL_0F00880</name>
</gene>